<dbReference type="InterPro" id="IPR017896">
    <property type="entry name" value="4Fe4S_Fe-S-bd"/>
</dbReference>
<gene>
    <name evidence="2" type="ORF">S03H2_58999</name>
</gene>
<proteinExistence type="predicted"/>
<comment type="caution">
    <text evidence="2">The sequence shown here is derived from an EMBL/GenBank/DDBJ whole genome shotgun (WGS) entry which is preliminary data.</text>
</comment>
<feature type="domain" description="4Fe-4S ferredoxin-type" evidence="1">
    <location>
        <begin position="49"/>
        <end position="77"/>
    </location>
</feature>
<protein>
    <recommendedName>
        <fullName evidence="1">4Fe-4S ferredoxin-type domain-containing protein</fullName>
    </recommendedName>
</protein>
<reference evidence="2" key="1">
    <citation type="journal article" date="2014" name="Front. Microbiol.">
        <title>High frequency of phylogenetically diverse reductive dehalogenase-homologous genes in deep subseafloor sedimentary metagenomes.</title>
        <authorList>
            <person name="Kawai M."/>
            <person name="Futagami T."/>
            <person name="Toyoda A."/>
            <person name="Takaki Y."/>
            <person name="Nishi S."/>
            <person name="Hori S."/>
            <person name="Arai W."/>
            <person name="Tsubouchi T."/>
            <person name="Morono Y."/>
            <person name="Uchiyama I."/>
            <person name="Ito T."/>
            <person name="Fujiyama A."/>
            <person name="Inagaki F."/>
            <person name="Takami H."/>
        </authorList>
    </citation>
    <scope>NUCLEOTIDE SEQUENCE</scope>
    <source>
        <strain evidence="2">Expedition CK06-06</strain>
    </source>
</reference>
<feature type="domain" description="4Fe-4S ferredoxin-type" evidence="1">
    <location>
        <begin position="89"/>
        <end position="116"/>
    </location>
</feature>
<name>X1IB04_9ZZZZ</name>
<dbReference type="AlphaFoldDB" id="X1IB04"/>
<dbReference type="PANTHER" id="PTHR43034:SF2">
    <property type="entry name" value="ION-TRANSLOCATING OXIDOREDUCTASE COMPLEX SUBUNIT C"/>
    <property type="match status" value="1"/>
</dbReference>
<dbReference type="EMBL" id="BARU01037916">
    <property type="protein sequence ID" value="GAH78877.1"/>
    <property type="molecule type" value="Genomic_DNA"/>
</dbReference>
<dbReference type="InterPro" id="IPR010208">
    <property type="entry name" value="Ion_transpt_RnfC/RsxC"/>
</dbReference>
<dbReference type="InterPro" id="IPR017900">
    <property type="entry name" value="4Fe4S_Fe_S_CS"/>
</dbReference>
<dbReference type="PROSITE" id="PS00198">
    <property type="entry name" value="4FE4S_FER_1"/>
    <property type="match status" value="1"/>
</dbReference>
<evidence type="ECO:0000313" key="2">
    <source>
        <dbReference type="EMBL" id="GAH78877.1"/>
    </source>
</evidence>
<dbReference type="PROSITE" id="PS51379">
    <property type="entry name" value="4FE4S_FER_2"/>
    <property type="match status" value="2"/>
</dbReference>
<organism evidence="2">
    <name type="scientific">marine sediment metagenome</name>
    <dbReference type="NCBI Taxonomy" id="412755"/>
    <lineage>
        <taxon>unclassified sequences</taxon>
        <taxon>metagenomes</taxon>
        <taxon>ecological metagenomes</taxon>
    </lineage>
</organism>
<dbReference type="GO" id="GO:0016020">
    <property type="term" value="C:membrane"/>
    <property type="evidence" value="ECO:0007669"/>
    <property type="project" value="InterPro"/>
</dbReference>
<sequence>PFIDYCGGLKANAARVVAGGPMMGFALGDLNSPVTKGTSGVTVLTDDDVRCPVETNCVRCGRCVDVCPLRLVPTRIALACRHRDWDQAKRYYVDACMECGCCGYVCPAGIPLVQLIRMGKAQMPRSQATGN</sequence>
<evidence type="ECO:0000259" key="1">
    <source>
        <dbReference type="PROSITE" id="PS51379"/>
    </source>
</evidence>
<dbReference type="GO" id="GO:0051539">
    <property type="term" value="F:4 iron, 4 sulfur cluster binding"/>
    <property type="evidence" value="ECO:0007669"/>
    <property type="project" value="InterPro"/>
</dbReference>
<dbReference type="GO" id="GO:0009055">
    <property type="term" value="F:electron transfer activity"/>
    <property type="evidence" value="ECO:0007669"/>
    <property type="project" value="InterPro"/>
</dbReference>
<feature type="non-terminal residue" evidence="2">
    <location>
        <position position="1"/>
    </location>
</feature>
<accession>X1IB04</accession>
<dbReference type="PANTHER" id="PTHR43034">
    <property type="entry name" value="ION-TRANSLOCATING OXIDOREDUCTASE COMPLEX SUBUNIT C"/>
    <property type="match status" value="1"/>
</dbReference>
<dbReference type="Gene3D" id="3.30.70.20">
    <property type="match status" value="1"/>
</dbReference>
<dbReference type="SUPFAM" id="SSF46548">
    <property type="entry name" value="alpha-helical ferredoxin"/>
    <property type="match status" value="1"/>
</dbReference>
<dbReference type="Pfam" id="PF13183">
    <property type="entry name" value="Fer4_8"/>
    <property type="match status" value="1"/>
</dbReference>